<organism evidence="1 3">
    <name type="scientific">Plasmodiophora brassicae</name>
    <name type="common">Clubroot disease agent</name>
    <dbReference type="NCBI Taxonomy" id="37360"/>
    <lineage>
        <taxon>Eukaryota</taxon>
        <taxon>Sar</taxon>
        <taxon>Rhizaria</taxon>
        <taxon>Endomyxa</taxon>
        <taxon>Phytomyxea</taxon>
        <taxon>Plasmodiophorida</taxon>
        <taxon>Plasmodiophoridae</taxon>
        <taxon>Plasmodiophora</taxon>
    </lineage>
</organism>
<accession>A0A0G4J5P7</accession>
<evidence type="ECO:0000313" key="4">
    <source>
        <dbReference type="Proteomes" id="UP000290189"/>
    </source>
</evidence>
<gene>
    <name evidence="1" type="ORF">PBRA_002814</name>
    <name evidence="2" type="ORF">PLBR_LOCUS2169</name>
</gene>
<geneLocation type="mitochondrion" evidence="2"/>
<protein>
    <submittedName>
        <fullName evidence="1">Uncharacterized protein</fullName>
    </submittedName>
</protein>
<proteinExistence type="predicted"/>
<dbReference type="AlphaFoldDB" id="A0A0G4J5P7"/>
<dbReference type="Proteomes" id="UP000290189">
    <property type="component" value="Unassembled WGS sequence"/>
</dbReference>
<dbReference type="EMBL" id="OVEO01000003">
    <property type="protein sequence ID" value="SPQ94954.1"/>
    <property type="molecule type" value="Genomic_DNA"/>
</dbReference>
<keyword evidence="2" id="KW-0496">Mitochondrion</keyword>
<dbReference type="EMBL" id="CDSF01000133">
    <property type="protein sequence ID" value="CEP02847.1"/>
    <property type="molecule type" value="Genomic_DNA"/>
</dbReference>
<reference evidence="2 4" key="2">
    <citation type="submission" date="2018-03" db="EMBL/GenBank/DDBJ databases">
        <authorList>
            <person name="Fogelqvist J."/>
        </authorList>
    </citation>
    <scope>NUCLEOTIDE SEQUENCE [LARGE SCALE GENOMIC DNA]</scope>
</reference>
<evidence type="ECO:0000313" key="3">
    <source>
        <dbReference type="Proteomes" id="UP000039324"/>
    </source>
</evidence>
<dbReference type="Proteomes" id="UP000039324">
    <property type="component" value="Unassembled WGS sequence"/>
</dbReference>
<evidence type="ECO:0000313" key="2">
    <source>
        <dbReference type="EMBL" id="SPQ94954.1"/>
    </source>
</evidence>
<reference evidence="1 3" key="1">
    <citation type="submission" date="2015-02" db="EMBL/GenBank/DDBJ databases">
        <authorList>
            <person name="Chooi Y.-H."/>
        </authorList>
    </citation>
    <scope>NUCLEOTIDE SEQUENCE [LARGE SCALE GENOMIC DNA]</scope>
    <source>
        <strain evidence="1">E3</strain>
    </source>
</reference>
<evidence type="ECO:0000313" key="1">
    <source>
        <dbReference type="EMBL" id="CEP02847.1"/>
    </source>
</evidence>
<name>A0A0G4J5P7_PLABS</name>
<sequence>MSVEQARAALDAVLEQSMAFVDAIRLAMSSQAHADDLARHRDEQAAAHKALVECLTALDDADEDVDGDPARRDLVQSVESGNEVLLGLLQRLHSLRNRVNIVLGGHKALD</sequence>
<keyword evidence="3" id="KW-1185">Reference proteome</keyword>